<dbReference type="AlphaFoldDB" id="A0A397TD34"/>
<comment type="caution">
    <text evidence="1">The sequence shown here is derived from an EMBL/GenBank/DDBJ whole genome shotgun (WGS) entry which is preliminary data.</text>
</comment>
<protein>
    <submittedName>
        <fullName evidence="1">Uncharacterized protein</fullName>
    </submittedName>
</protein>
<reference evidence="1 2" key="1">
    <citation type="submission" date="2018-06" db="EMBL/GenBank/DDBJ databases">
        <title>Comparative genomics reveals the genomic features of Rhizophagus irregularis, R. cerebriforme, R. diaphanum and Gigaspora rosea, and their symbiotic lifestyle signature.</title>
        <authorList>
            <person name="Morin E."/>
            <person name="San Clemente H."/>
            <person name="Chen E.C.H."/>
            <person name="De La Providencia I."/>
            <person name="Hainaut M."/>
            <person name="Kuo A."/>
            <person name="Kohler A."/>
            <person name="Murat C."/>
            <person name="Tang N."/>
            <person name="Roy S."/>
            <person name="Loubradou J."/>
            <person name="Henrissat B."/>
            <person name="Grigoriev I.V."/>
            <person name="Corradi N."/>
            <person name="Roux C."/>
            <person name="Martin F.M."/>
        </authorList>
    </citation>
    <scope>NUCLEOTIDE SEQUENCE [LARGE SCALE GENOMIC DNA]</scope>
    <source>
        <strain evidence="1 2">DAOM 227022</strain>
    </source>
</reference>
<organism evidence="1 2">
    <name type="scientific">Glomus cerebriforme</name>
    <dbReference type="NCBI Taxonomy" id="658196"/>
    <lineage>
        <taxon>Eukaryota</taxon>
        <taxon>Fungi</taxon>
        <taxon>Fungi incertae sedis</taxon>
        <taxon>Mucoromycota</taxon>
        <taxon>Glomeromycotina</taxon>
        <taxon>Glomeromycetes</taxon>
        <taxon>Glomerales</taxon>
        <taxon>Glomeraceae</taxon>
        <taxon>Glomus</taxon>
    </lineage>
</organism>
<keyword evidence="2" id="KW-1185">Reference proteome</keyword>
<accession>A0A397TD34</accession>
<evidence type="ECO:0000313" key="1">
    <source>
        <dbReference type="EMBL" id="RIA92871.1"/>
    </source>
</evidence>
<dbReference type="EMBL" id="QKYT01000115">
    <property type="protein sequence ID" value="RIA92871.1"/>
    <property type="molecule type" value="Genomic_DNA"/>
</dbReference>
<evidence type="ECO:0000313" key="2">
    <source>
        <dbReference type="Proteomes" id="UP000265703"/>
    </source>
</evidence>
<dbReference type="OrthoDB" id="2318253at2759"/>
<gene>
    <name evidence="1" type="ORF">C1645_763799</name>
</gene>
<proteinExistence type="predicted"/>
<dbReference type="Proteomes" id="UP000265703">
    <property type="component" value="Unassembled WGS sequence"/>
</dbReference>
<sequence length="76" mass="9037">MNENDNIGDELLDILIRFSPKSLTDVIVGGDWKYSIDAFERFFESCREKNLHYFGITSEDHITEDHKIIIRKYRDL</sequence>
<name>A0A397TD34_9GLOM</name>